<name>A0A3D8QFQ2_9HELO</name>
<dbReference type="PANTHER" id="PTHR35910">
    <property type="entry name" value="2EXR DOMAIN-CONTAINING PROTEIN"/>
    <property type="match status" value="1"/>
</dbReference>
<protein>
    <recommendedName>
        <fullName evidence="2">2EXR domain-containing protein</fullName>
    </recommendedName>
</protein>
<keyword evidence="4" id="KW-1185">Reference proteome</keyword>
<feature type="domain" description="2EXR" evidence="2">
    <location>
        <begin position="28"/>
        <end position="197"/>
    </location>
</feature>
<reference evidence="3 4" key="1">
    <citation type="journal article" date="2018" name="IMA Fungus">
        <title>IMA Genome-F 9: Draft genome sequence of Annulohypoxylon stygium, Aspergillus mulundensis, Berkeleyomyces basicola (syn. Thielaviopsis basicola), Ceratocystis smalleyi, two Cercospora beticola strains, Coleophoma cylindrospora, Fusarium fracticaudum, Phialophora cf. hyalina, and Morchella septimelata.</title>
        <authorList>
            <person name="Wingfield B.D."/>
            <person name="Bills G.F."/>
            <person name="Dong Y."/>
            <person name="Huang W."/>
            <person name="Nel W.J."/>
            <person name="Swalarsk-Parry B.S."/>
            <person name="Vaghefi N."/>
            <person name="Wilken P.M."/>
            <person name="An Z."/>
            <person name="de Beer Z.W."/>
            <person name="De Vos L."/>
            <person name="Chen L."/>
            <person name="Duong T.A."/>
            <person name="Gao Y."/>
            <person name="Hammerbacher A."/>
            <person name="Kikkert J.R."/>
            <person name="Li Y."/>
            <person name="Li H."/>
            <person name="Li K."/>
            <person name="Li Q."/>
            <person name="Liu X."/>
            <person name="Ma X."/>
            <person name="Naidoo K."/>
            <person name="Pethybridge S.J."/>
            <person name="Sun J."/>
            <person name="Steenkamp E.T."/>
            <person name="van der Nest M.A."/>
            <person name="van Wyk S."/>
            <person name="Wingfield M.J."/>
            <person name="Xiong C."/>
            <person name="Yue Q."/>
            <person name="Zhang X."/>
        </authorList>
    </citation>
    <scope>NUCLEOTIDE SEQUENCE [LARGE SCALE GENOMIC DNA]</scope>
    <source>
        <strain evidence="3 4">BP6252</strain>
    </source>
</reference>
<dbReference type="InterPro" id="IPR045518">
    <property type="entry name" value="2EXR"/>
</dbReference>
<organism evidence="3 4">
    <name type="scientific">Coleophoma cylindrospora</name>
    <dbReference type="NCBI Taxonomy" id="1849047"/>
    <lineage>
        <taxon>Eukaryota</taxon>
        <taxon>Fungi</taxon>
        <taxon>Dikarya</taxon>
        <taxon>Ascomycota</taxon>
        <taxon>Pezizomycotina</taxon>
        <taxon>Leotiomycetes</taxon>
        <taxon>Helotiales</taxon>
        <taxon>Dermateaceae</taxon>
        <taxon>Coleophoma</taxon>
    </lineage>
</organism>
<evidence type="ECO:0000313" key="4">
    <source>
        <dbReference type="Proteomes" id="UP000256645"/>
    </source>
</evidence>
<comment type="caution">
    <text evidence="3">The sequence shown here is derived from an EMBL/GenBank/DDBJ whole genome shotgun (WGS) entry which is preliminary data.</text>
</comment>
<dbReference type="Pfam" id="PF20150">
    <property type="entry name" value="2EXR"/>
    <property type="match status" value="1"/>
</dbReference>
<dbReference type="EMBL" id="PDLM01000015">
    <property type="protein sequence ID" value="RDW60625.1"/>
    <property type="molecule type" value="Genomic_DNA"/>
</dbReference>
<dbReference type="AlphaFoldDB" id="A0A3D8QFQ2"/>
<proteinExistence type="predicted"/>
<gene>
    <name evidence="3" type="ORF">BP6252_12008</name>
</gene>
<feature type="region of interest" description="Disordered" evidence="1">
    <location>
        <begin position="63"/>
        <end position="104"/>
    </location>
</feature>
<accession>A0A3D8QFQ2</accession>
<evidence type="ECO:0000313" key="3">
    <source>
        <dbReference type="EMBL" id="RDW60625.1"/>
    </source>
</evidence>
<dbReference type="Proteomes" id="UP000256645">
    <property type="component" value="Unassembled WGS sequence"/>
</dbReference>
<evidence type="ECO:0000259" key="2">
    <source>
        <dbReference type="Pfam" id="PF20150"/>
    </source>
</evidence>
<sequence>MEEFQHITNQLYSRLFAAGNGAGPASSFPRFAELPTEVRLRIWGFALESSRIVPVHLHRCDNNQQTPSVSSASAASTPGLDEDDQSGGEAQDEEEDLPDPSRHDTLRITTCTESLPCDCSLYLARAPYTVPLPPPLAACRESWGALMDPYAICFDKEYNLRGLPVFHSASETEPGQLGLQESSMRTGVRFHPTCDTLMFRFNIASQMGLEDLHHFAAIAAREAPDIRRVVLRIDIVLIPYQWWQSSRFQRWKNWGPDSSWVSPDLVQFGKLRELVLLIDGKVCQSMLPDAWRERTLLLWQEGLEGMRHKWPEEWAGNIPVLRIAT</sequence>
<dbReference type="OrthoDB" id="3540486at2759"/>
<evidence type="ECO:0000256" key="1">
    <source>
        <dbReference type="SAM" id="MobiDB-lite"/>
    </source>
</evidence>
<dbReference type="PANTHER" id="PTHR35910:SF6">
    <property type="entry name" value="2EXR DOMAIN-CONTAINING PROTEIN"/>
    <property type="match status" value="1"/>
</dbReference>
<feature type="compositionally biased region" description="Acidic residues" evidence="1">
    <location>
        <begin position="80"/>
        <end position="98"/>
    </location>
</feature>